<sequence length="183" mass="19736">MDKNVIKILVVLSLIAVAVALVLANVYTVTSPLIAANKKAVIKKAVTQVLPDAKNYEQKRVNGITVFVGKDDSGETVGYAFIAEGAGYAGNISIMAGADKKLSELRGLYVMEQLETPGLGNRIAEDRFQDQFKGVKISPQIEYVKNKKPSKDNEIQAITGATISSKAVVDNLNKSIARIKKDL</sequence>
<dbReference type="GO" id="GO:0005886">
    <property type="term" value="C:plasma membrane"/>
    <property type="evidence" value="ECO:0007669"/>
    <property type="project" value="InterPro"/>
</dbReference>
<dbReference type="InterPro" id="IPR007329">
    <property type="entry name" value="FMN-bd"/>
</dbReference>
<dbReference type="PANTHER" id="PTHR36118">
    <property type="entry name" value="ION-TRANSLOCATING OXIDOREDUCTASE COMPLEX SUBUNIT G"/>
    <property type="match status" value="1"/>
</dbReference>
<gene>
    <name evidence="7" type="ORF">LCGC14_1789360</name>
</gene>
<evidence type="ECO:0000313" key="7">
    <source>
        <dbReference type="EMBL" id="KKM01944.1"/>
    </source>
</evidence>
<name>A0A0F9GT21_9ZZZZ</name>
<dbReference type="HAMAP" id="MF_00479">
    <property type="entry name" value="RsxG_RnfG"/>
    <property type="match status" value="1"/>
</dbReference>
<accession>A0A0F9GT21</accession>
<dbReference type="SMART" id="SM00900">
    <property type="entry name" value="FMN_bind"/>
    <property type="match status" value="1"/>
</dbReference>
<evidence type="ECO:0000256" key="3">
    <source>
        <dbReference type="ARBA" id="ARBA00022630"/>
    </source>
</evidence>
<dbReference type="Pfam" id="PF04205">
    <property type="entry name" value="FMN_bind"/>
    <property type="match status" value="1"/>
</dbReference>
<protein>
    <recommendedName>
        <fullName evidence="6">FMN-binding domain-containing protein</fullName>
    </recommendedName>
</protein>
<evidence type="ECO:0000256" key="2">
    <source>
        <dbReference type="ARBA" id="ARBA00022553"/>
    </source>
</evidence>
<reference evidence="7" key="1">
    <citation type="journal article" date="2015" name="Nature">
        <title>Complex archaea that bridge the gap between prokaryotes and eukaryotes.</title>
        <authorList>
            <person name="Spang A."/>
            <person name="Saw J.H."/>
            <person name="Jorgensen S.L."/>
            <person name="Zaremba-Niedzwiedzka K."/>
            <person name="Martijn J."/>
            <person name="Lind A.E."/>
            <person name="van Eijk R."/>
            <person name="Schleper C."/>
            <person name="Guy L."/>
            <person name="Ettema T.J."/>
        </authorList>
    </citation>
    <scope>NUCLEOTIDE SEQUENCE</scope>
</reference>
<comment type="caution">
    <text evidence="7">The sequence shown here is derived from an EMBL/GenBank/DDBJ whole genome shotgun (WGS) entry which is preliminary data.</text>
</comment>
<evidence type="ECO:0000259" key="6">
    <source>
        <dbReference type="SMART" id="SM00900"/>
    </source>
</evidence>
<evidence type="ECO:0000256" key="1">
    <source>
        <dbReference type="ARBA" id="ARBA00022448"/>
    </source>
</evidence>
<dbReference type="NCBIfam" id="TIGR01947">
    <property type="entry name" value="rnfG"/>
    <property type="match status" value="1"/>
</dbReference>
<evidence type="ECO:0000256" key="4">
    <source>
        <dbReference type="ARBA" id="ARBA00022643"/>
    </source>
</evidence>
<dbReference type="InterPro" id="IPR010209">
    <property type="entry name" value="Ion_transpt_RnfG/RsxG"/>
</dbReference>
<dbReference type="GO" id="GO:0010181">
    <property type="term" value="F:FMN binding"/>
    <property type="evidence" value="ECO:0007669"/>
    <property type="project" value="InterPro"/>
</dbReference>
<keyword evidence="3" id="KW-0285">Flavoprotein</keyword>
<evidence type="ECO:0000256" key="5">
    <source>
        <dbReference type="ARBA" id="ARBA00022982"/>
    </source>
</evidence>
<proteinExistence type="inferred from homology"/>
<keyword evidence="4" id="KW-0288">FMN</keyword>
<keyword evidence="2" id="KW-0597">Phosphoprotein</keyword>
<dbReference type="EMBL" id="LAZR01017060">
    <property type="protein sequence ID" value="KKM01944.1"/>
    <property type="molecule type" value="Genomic_DNA"/>
</dbReference>
<dbReference type="PIRSF" id="PIRSF006091">
    <property type="entry name" value="E_trnsport_RnfG"/>
    <property type="match status" value="1"/>
</dbReference>
<dbReference type="GO" id="GO:0009055">
    <property type="term" value="F:electron transfer activity"/>
    <property type="evidence" value="ECO:0007669"/>
    <property type="project" value="InterPro"/>
</dbReference>
<keyword evidence="1" id="KW-0813">Transport</keyword>
<keyword evidence="5" id="KW-0249">Electron transport</keyword>
<feature type="domain" description="FMN-binding" evidence="6">
    <location>
        <begin position="87"/>
        <end position="179"/>
    </location>
</feature>
<dbReference type="GO" id="GO:0022900">
    <property type="term" value="P:electron transport chain"/>
    <property type="evidence" value="ECO:0007669"/>
    <property type="project" value="InterPro"/>
</dbReference>
<dbReference type="AlphaFoldDB" id="A0A0F9GT21"/>
<dbReference type="PANTHER" id="PTHR36118:SF1">
    <property type="entry name" value="ION-TRANSLOCATING OXIDOREDUCTASE COMPLEX SUBUNIT G"/>
    <property type="match status" value="1"/>
</dbReference>
<organism evidence="7">
    <name type="scientific">marine sediment metagenome</name>
    <dbReference type="NCBI Taxonomy" id="412755"/>
    <lineage>
        <taxon>unclassified sequences</taxon>
        <taxon>metagenomes</taxon>
        <taxon>ecological metagenomes</taxon>
    </lineage>
</organism>